<evidence type="ECO:0000313" key="2">
    <source>
        <dbReference type="EMBL" id="SAK92052.1"/>
    </source>
</evidence>
<feature type="coiled-coil region" evidence="1">
    <location>
        <begin position="59"/>
        <end position="86"/>
    </location>
</feature>
<accession>A0A158DBK7</accession>
<dbReference type="InterPro" id="IPR009057">
    <property type="entry name" value="Homeodomain-like_sf"/>
</dbReference>
<dbReference type="EMBL" id="FCOF02000058">
    <property type="protein sequence ID" value="SAK92052.1"/>
    <property type="molecule type" value="Genomic_DNA"/>
</dbReference>
<comment type="caution">
    <text evidence="2">The sequence shown here is derived from an EMBL/GenBank/DDBJ whole genome shotgun (WGS) entry which is preliminary data.</text>
</comment>
<name>A0A158DBK7_9BURK</name>
<dbReference type="GO" id="GO:0006313">
    <property type="term" value="P:DNA transposition"/>
    <property type="evidence" value="ECO:0007669"/>
    <property type="project" value="InterPro"/>
</dbReference>
<dbReference type="Proteomes" id="UP000054870">
    <property type="component" value="Unassembled WGS sequence"/>
</dbReference>
<gene>
    <name evidence="2" type="ORF">AWB75_06504</name>
</gene>
<keyword evidence="3" id="KW-1185">Reference proteome</keyword>
<evidence type="ECO:0000313" key="3">
    <source>
        <dbReference type="Proteomes" id="UP000054870"/>
    </source>
</evidence>
<dbReference type="GO" id="GO:0004803">
    <property type="term" value="F:transposase activity"/>
    <property type="evidence" value="ECO:0007669"/>
    <property type="project" value="InterPro"/>
</dbReference>
<evidence type="ECO:0000256" key="1">
    <source>
        <dbReference type="SAM" id="Coils"/>
    </source>
</evidence>
<dbReference type="GO" id="GO:0003677">
    <property type="term" value="F:DNA binding"/>
    <property type="evidence" value="ECO:0007669"/>
    <property type="project" value="InterPro"/>
</dbReference>
<dbReference type="Gene3D" id="1.10.10.60">
    <property type="entry name" value="Homeodomain-like"/>
    <property type="match status" value="1"/>
</dbReference>
<organism evidence="2 3">
    <name type="scientific">Caballeronia catudaia</name>
    <dbReference type="NCBI Taxonomy" id="1777136"/>
    <lineage>
        <taxon>Bacteria</taxon>
        <taxon>Pseudomonadati</taxon>
        <taxon>Pseudomonadota</taxon>
        <taxon>Betaproteobacteria</taxon>
        <taxon>Burkholderiales</taxon>
        <taxon>Burkholderiaceae</taxon>
        <taxon>Caballeronia</taxon>
    </lineage>
</organism>
<protein>
    <submittedName>
        <fullName evidence="2">Transposase</fullName>
    </submittedName>
</protein>
<dbReference type="InterPro" id="IPR002514">
    <property type="entry name" value="Transposase_8"/>
</dbReference>
<proteinExistence type="predicted"/>
<dbReference type="Pfam" id="PF01527">
    <property type="entry name" value="HTH_Tnp_1"/>
    <property type="match status" value="1"/>
</dbReference>
<reference evidence="2" key="1">
    <citation type="submission" date="2016-01" db="EMBL/GenBank/DDBJ databases">
        <authorList>
            <person name="Peeters C."/>
        </authorList>
    </citation>
    <scope>NUCLEOTIDE SEQUENCE [LARGE SCALE GENOMIC DNA]</scope>
    <source>
        <strain evidence="2">LMG 29318</strain>
    </source>
</reference>
<sequence>MAKHRTPYPAEFRAQIVELVKAGRTPEELAKEFEPTAQTIYNWVGQAARAAGTRLDGLTTAEREELTRLRRKVRQLELEREILSKAAAWFARETGTVPEKGSSS</sequence>
<dbReference type="SUPFAM" id="SSF46689">
    <property type="entry name" value="Homeodomain-like"/>
    <property type="match status" value="1"/>
</dbReference>
<keyword evidence="1" id="KW-0175">Coiled coil</keyword>
<dbReference type="AlphaFoldDB" id="A0A158DBK7"/>